<dbReference type="InterPro" id="IPR005841">
    <property type="entry name" value="Alpha-D-phosphohexomutase_SF"/>
</dbReference>
<dbReference type="InterPro" id="IPR036900">
    <property type="entry name" value="A-D-PHexomutase_C_sf"/>
</dbReference>
<evidence type="ECO:0000256" key="10">
    <source>
        <dbReference type="ARBA" id="ARBA00023235"/>
    </source>
</evidence>
<comment type="catalytic activity">
    <reaction evidence="1">
        <text>alpha-D-glucose 1-phosphate = alpha-D-glucose 6-phosphate</text>
        <dbReference type="Rhea" id="RHEA:23536"/>
        <dbReference type="ChEBI" id="CHEBI:58225"/>
        <dbReference type="ChEBI" id="CHEBI:58601"/>
        <dbReference type="EC" id="5.4.2.2"/>
    </reaction>
</comment>
<evidence type="ECO:0000256" key="5">
    <source>
        <dbReference type="ARBA" id="ARBA00010231"/>
    </source>
</evidence>
<dbReference type="Pfam" id="PF02880">
    <property type="entry name" value="PGM_PMM_III"/>
    <property type="match status" value="1"/>
</dbReference>
<evidence type="ECO:0000256" key="12">
    <source>
        <dbReference type="ARBA" id="ARBA00041398"/>
    </source>
</evidence>
<evidence type="ECO:0000256" key="7">
    <source>
        <dbReference type="ARBA" id="ARBA00022553"/>
    </source>
</evidence>
<evidence type="ECO:0000256" key="9">
    <source>
        <dbReference type="ARBA" id="ARBA00022842"/>
    </source>
</evidence>
<dbReference type="Pfam" id="PF02878">
    <property type="entry name" value="PGM_PMM_I"/>
    <property type="match status" value="1"/>
</dbReference>
<evidence type="ECO:0000256" key="6">
    <source>
        <dbReference type="ARBA" id="ARBA00012728"/>
    </source>
</evidence>
<dbReference type="CDD" id="cd05800">
    <property type="entry name" value="PGM_like2"/>
    <property type="match status" value="1"/>
</dbReference>
<feature type="domain" description="Alpha-D-phosphohexomutase alpha/beta/alpha" evidence="18">
    <location>
        <begin position="264"/>
        <end position="370"/>
    </location>
</feature>
<comment type="similarity">
    <text evidence="5 14">Belongs to the phosphohexose mutase family.</text>
</comment>
<dbReference type="Pfam" id="PF00408">
    <property type="entry name" value="PGM_PMM_IV"/>
    <property type="match status" value="1"/>
</dbReference>
<dbReference type="Proteomes" id="UP000189933">
    <property type="component" value="Unassembled WGS sequence"/>
</dbReference>
<keyword evidence="9 14" id="KW-0460">Magnesium</keyword>
<dbReference type="AlphaFoldDB" id="A0A1T4QS81"/>
<dbReference type="PRINTS" id="PR00509">
    <property type="entry name" value="PGMPMM"/>
</dbReference>
<sequence>MSIRFGTDGWRAIMAADFTFANVAIVAQGIADYLLETEKAQKGIVLGHDTRFLAEQFADQVQAVLTANGIPVYRLQGPTPTPVTAYAIRALNTAGAIMLTASHNPPQYNGIKFIPEYAGPASPEITAQLEEKIGKVIAGGVNHQLPKPELVHSVDIWDKYWEHIDTIIDFNQICRIKGKIVLDPMFGAAAGKVAAKLQSCGLEVIEINGYRDAFFGGGLPEPVASRLQTLTQTVVQAKAVVGLANDGDADRFGVIGSNGEYLAPNQILSIISQYLLENGQKEGGLVRTVATTHLLDEIAGRYERKATETPVGFKYLAQEMLRRPVVLAGEESGGLSIGGHIPEKDGILANLLILQIIGATGQKPEEAWQLLQEQYGYYAFRRLDLHIENDRKNQLMQKLRNEPPLVFGQRQVLQQSLLEGVKLYLDDGSWVLFRPSGTEPVLRIYIEARSEQAYYDLIAAGEAAVK</sequence>
<evidence type="ECO:0000259" key="15">
    <source>
        <dbReference type="Pfam" id="PF00408"/>
    </source>
</evidence>
<evidence type="ECO:0000256" key="4">
    <source>
        <dbReference type="ARBA" id="ARBA00005189"/>
    </source>
</evidence>
<dbReference type="RefSeq" id="WP_242952060.1">
    <property type="nucleotide sequence ID" value="NZ_FUXM01000021.1"/>
</dbReference>
<keyword evidence="20" id="KW-1185">Reference proteome</keyword>
<evidence type="ECO:0000259" key="16">
    <source>
        <dbReference type="Pfam" id="PF02878"/>
    </source>
</evidence>
<comment type="pathway">
    <text evidence="4">Lipid metabolism.</text>
</comment>
<dbReference type="PANTHER" id="PTHR45745">
    <property type="entry name" value="PHOSPHOMANNOMUTASE 45A"/>
    <property type="match status" value="1"/>
</dbReference>
<dbReference type="SUPFAM" id="SSF53738">
    <property type="entry name" value="Phosphoglucomutase, first 3 domains"/>
    <property type="match status" value="2"/>
</dbReference>
<dbReference type="Gene3D" id="3.30.310.50">
    <property type="entry name" value="Alpha-D-phosphohexomutase, C-terminal domain"/>
    <property type="match status" value="1"/>
</dbReference>
<dbReference type="InterPro" id="IPR016066">
    <property type="entry name" value="A-D-PHexomutase_CS"/>
</dbReference>
<feature type="domain" description="Alpha-D-phosphohexomutase alpha/beta/alpha" evidence="17">
    <location>
        <begin position="159"/>
        <end position="258"/>
    </location>
</feature>
<evidence type="ECO:0000259" key="17">
    <source>
        <dbReference type="Pfam" id="PF02879"/>
    </source>
</evidence>
<feature type="domain" description="Alpha-D-phosphohexomutase alpha/beta/alpha" evidence="16">
    <location>
        <begin position="4"/>
        <end position="135"/>
    </location>
</feature>
<comment type="cofactor">
    <cofactor evidence="2">
        <name>Mg(2+)</name>
        <dbReference type="ChEBI" id="CHEBI:18420"/>
    </cofactor>
</comment>
<keyword evidence="10" id="KW-0413">Isomerase</keyword>
<dbReference type="EMBL" id="FUXM01000021">
    <property type="protein sequence ID" value="SKA06544.1"/>
    <property type="molecule type" value="Genomic_DNA"/>
</dbReference>
<evidence type="ECO:0000256" key="8">
    <source>
        <dbReference type="ARBA" id="ARBA00022723"/>
    </source>
</evidence>
<keyword evidence="8 14" id="KW-0479">Metal-binding</keyword>
<dbReference type="Gene3D" id="3.40.120.10">
    <property type="entry name" value="Alpha-D-Glucose-1,6-Bisphosphate, subunit A, domain 3"/>
    <property type="match status" value="3"/>
</dbReference>
<evidence type="ECO:0000256" key="3">
    <source>
        <dbReference type="ARBA" id="ARBA00005164"/>
    </source>
</evidence>
<organism evidence="19 20">
    <name type="scientific">Carboxydocella sporoproducens DSM 16521</name>
    <dbReference type="NCBI Taxonomy" id="1121270"/>
    <lineage>
        <taxon>Bacteria</taxon>
        <taxon>Bacillati</taxon>
        <taxon>Bacillota</taxon>
        <taxon>Clostridia</taxon>
        <taxon>Eubacteriales</taxon>
        <taxon>Clostridiales Family XVI. Incertae Sedis</taxon>
        <taxon>Carboxydocella</taxon>
    </lineage>
</organism>
<dbReference type="InterPro" id="IPR016055">
    <property type="entry name" value="A-D-PHexomutase_a/b/a-I/II/III"/>
</dbReference>
<reference evidence="20" key="1">
    <citation type="submission" date="2017-02" db="EMBL/GenBank/DDBJ databases">
        <authorList>
            <person name="Varghese N."/>
            <person name="Submissions S."/>
        </authorList>
    </citation>
    <scope>NUCLEOTIDE SEQUENCE [LARGE SCALE GENOMIC DNA]</scope>
    <source>
        <strain evidence="20">DSM 16521</strain>
    </source>
</reference>
<dbReference type="InterPro" id="IPR005844">
    <property type="entry name" value="A-D-PHexomutase_a/b/a-I"/>
</dbReference>
<evidence type="ECO:0000256" key="13">
    <source>
        <dbReference type="ARBA" id="ARBA00041467"/>
    </source>
</evidence>
<evidence type="ECO:0000256" key="14">
    <source>
        <dbReference type="RuleBase" id="RU004326"/>
    </source>
</evidence>
<dbReference type="PANTHER" id="PTHR45745:SF1">
    <property type="entry name" value="PHOSPHOGLUCOMUTASE 2B-RELATED"/>
    <property type="match status" value="1"/>
</dbReference>
<dbReference type="EC" id="5.4.2.2" evidence="6"/>
<evidence type="ECO:0000256" key="11">
    <source>
        <dbReference type="ARBA" id="ARBA00039995"/>
    </source>
</evidence>
<proteinExistence type="inferred from homology"/>
<comment type="pathway">
    <text evidence="3">Glycolipid metabolism; diglucosyl-diacylglycerol biosynthesis.</text>
</comment>
<keyword evidence="7" id="KW-0597">Phosphoprotein</keyword>
<dbReference type="PROSITE" id="PS00710">
    <property type="entry name" value="PGM_PMM"/>
    <property type="match status" value="1"/>
</dbReference>
<dbReference type="SUPFAM" id="SSF55957">
    <property type="entry name" value="Phosphoglucomutase, C-terminal domain"/>
    <property type="match status" value="1"/>
</dbReference>
<dbReference type="InterPro" id="IPR005846">
    <property type="entry name" value="A-D-PHexomutase_a/b/a-III"/>
</dbReference>
<name>A0A1T4QS81_9FIRM</name>
<dbReference type="GO" id="GO:0004614">
    <property type="term" value="F:phosphoglucomutase activity"/>
    <property type="evidence" value="ECO:0007669"/>
    <property type="project" value="UniProtKB-EC"/>
</dbReference>
<dbReference type="InterPro" id="IPR005843">
    <property type="entry name" value="A-D-PHexomutase_C"/>
</dbReference>
<feature type="domain" description="Alpha-D-phosphohexomutase C-terminal" evidence="15">
    <location>
        <begin position="418"/>
        <end position="453"/>
    </location>
</feature>
<dbReference type="GO" id="GO:0000287">
    <property type="term" value="F:magnesium ion binding"/>
    <property type="evidence" value="ECO:0007669"/>
    <property type="project" value="InterPro"/>
</dbReference>
<evidence type="ECO:0000256" key="1">
    <source>
        <dbReference type="ARBA" id="ARBA00000443"/>
    </source>
</evidence>
<accession>A0A1T4QS81</accession>
<dbReference type="GO" id="GO:0005975">
    <property type="term" value="P:carbohydrate metabolic process"/>
    <property type="evidence" value="ECO:0007669"/>
    <property type="project" value="InterPro"/>
</dbReference>
<protein>
    <recommendedName>
        <fullName evidence="11">Phosphoglucomutase</fullName>
        <ecNumber evidence="6">5.4.2.2</ecNumber>
    </recommendedName>
    <alternativeName>
        <fullName evidence="13">Alpha-phosphoglucomutase</fullName>
    </alternativeName>
    <alternativeName>
        <fullName evidence="12">Glucose phosphomutase</fullName>
    </alternativeName>
</protein>
<dbReference type="GO" id="GO:0008973">
    <property type="term" value="F:phosphopentomutase activity"/>
    <property type="evidence" value="ECO:0007669"/>
    <property type="project" value="TreeGrafter"/>
</dbReference>
<evidence type="ECO:0000259" key="18">
    <source>
        <dbReference type="Pfam" id="PF02880"/>
    </source>
</evidence>
<dbReference type="InterPro" id="IPR005845">
    <property type="entry name" value="A-D-PHexomutase_a/b/a-II"/>
</dbReference>
<evidence type="ECO:0000313" key="20">
    <source>
        <dbReference type="Proteomes" id="UP000189933"/>
    </source>
</evidence>
<dbReference type="Pfam" id="PF02879">
    <property type="entry name" value="PGM_PMM_II"/>
    <property type="match status" value="1"/>
</dbReference>
<dbReference type="GO" id="GO:0006166">
    <property type="term" value="P:purine ribonucleoside salvage"/>
    <property type="evidence" value="ECO:0007669"/>
    <property type="project" value="TreeGrafter"/>
</dbReference>
<evidence type="ECO:0000256" key="2">
    <source>
        <dbReference type="ARBA" id="ARBA00001946"/>
    </source>
</evidence>
<gene>
    <name evidence="19" type="ORF">SAMN02745885_01780</name>
</gene>
<evidence type="ECO:0000313" key="19">
    <source>
        <dbReference type="EMBL" id="SKA06544.1"/>
    </source>
</evidence>